<dbReference type="EMBL" id="MU275893">
    <property type="protein sequence ID" value="KAI0048035.1"/>
    <property type="molecule type" value="Genomic_DNA"/>
</dbReference>
<proteinExistence type="predicted"/>
<sequence>MLKFVVILLAAAALTPSSAAPASPIIGQRAAGQRRSGATPILRRFSFGPFFGDGSVLGIVDHQVGPAPGPVNFTGISNNDTQSVTTAALPSGNATVNDAVDSAVGLPQAVDASNDNSQDAGTDTQTSDQAVGATVGLPPQDAEVPDQTAQTDETPNQAVDSAIGLPQGVDATQSATAQSTETPNQEVDSAVGLPQGIQATDEDAPANQAVSAALGLRSLLHKLQHASLPIAAEDIRRGFA</sequence>
<evidence type="ECO:0000313" key="1">
    <source>
        <dbReference type="EMBL" id="KAI0048035.1"/>
    </source>
</evidence>
<name>A0ACB8RVE3_9AGAM</name>
<organism evidence="1 2">
    <name type="scientific">Auriscalpium vulgare</name>
    <dbReference type="NCBI Taxonomy" id="40419"/>
    <lineage>
        <taxon>Eukaryota</taxon>
        <taxon>Fungi</taxon>
        <taxon>Dikarya</taxon>
        <taxon>Basidiomycota</taxon>
        <taxon>Agaricomycotina</taxon>
        <taxon>Agaricomycetes</taxon>
        <taxon>Russulales</taxon>
        <taxon>Auriscalpiaceae</taxon>
        <taxon>Auriscalpium</taxon>
    </lineage>
</organism>
<comment type="caution">
    <text evidence="1">The sequence shown here is derived from an EMBL/GenBank/DDBJ whole genome shotgun (WGS) entry which is preliminary data.</text>
</comment>
<gene>
    <name evidence="1" type="ORF">FA95DRAFT_1129837</name>
</gene>
<reference evidence="1" key="1">
    <citation type="submission" date="2021-02" db="EMBL/GenBank/DDBJ databases">
        <authorList>
            <consortium name="DOE Joint Genome Institute"/>
            <person name="Ahrendt S."/>
            <person name="Looney B.P."/>
            <person name="Miyauchi S."/>
            <person name="Morin E."/>
            <person name="Drula E."/>
            <person name="Courty P.E."/>
            <person name="Chicoki N."/>
            <person name="Fauchery L."/>
            <person name="Kohler A."/>
            <person name="Kuo A."/>
            <person name="Labutti K."/>
            <person name="Pangilinan J."/>
            <person name="Lipzen A."/>
            <person name="Riley R."/>
            <person name="Andreopoulos W."/>
            <person name="He G."/>
            <person name="Johnson J."/>
            <person name="Barry K.W."/>
            <person name="Grigoriev I.V."/>
            <person name="Nagy L."/>
            <person name="Hibbett D."/>
            <person name="Henrissat B."/>
            <person name="Matheny P.B."/>
            <person name="Labbe J."/>
            <person name="Martin F."/>
        </authorList>
    </citation>
    <scope>NUCLEOTIDE SEQUENCE</scope>
    <source>
        <strain evidence="1">FP105234-sp</strain>
    </source>
</reference>
<keyword evidence="2" id="KW-1185">Reference proteome</keyword>
<reference evidence="1" key="2">
    <citation type="journal article" date="2022" name="New Phytol.">
        <title>Evolutionary transition to the ectomycorrhizal habit in the genomes of a hyperdiverse lineage of mushroom-forming fungi.</title>
        <authorList>
            <person name="Looney B."/>
            <person name="Miyauchi S."/>
            <person name="Morin E."/>
            <person name="Drula E."/>
            <person name="Courty P.E."/>
            <person name="Kohler A."/>
            <person name="Kuo A."/>
            <person name="LaButti K."/>
            <person name="Pangilinan J."/>
            <person name="Lipzen A."/>
            <person name="Riley R."/>
            <person name="Andreopoulos W."/>
            <person name="He G."/>
            <person name="Johnson J."/>
            <person name="Nolan M."/>
            <person name="Tritt A."/>
            <person name="Barry K.W."/>
            <person name="Grigoriev I.V."/>
            <person name="Nagy L.G."/>
            <person name="Hibbett D."/>
            <person name="Henrissat B."/>
            <person name="Matheny P.B."/>
            <person name="Labbe J."/>
            <person name="Martin F.M."/>
        </authorList>
    </citation>
    <scope>NUCLEOTIDE SEQUENCE</scope>
    <source>
        <strain evidence="1">FP105234-sp</strain>
    </source>
</reference>
<evidence type="ECO:0000313" key="2">
    <source>
        <dbReference type="Proteomes" id="UP000814033"/>
    </source>
</evidence>
<accession>A0ACB8RVE3</accession>
<protein>
    <submittedName>
        <fullName evidence="1">Uncharacterized protein</fullName>
    </submittedName>
</protein>
<dbReference type="Proteomes" id="UP000814033">
    <property type="component" value="Unassembled WGS sequence"/>
</dbReference>